<dbReference type="OrthoDB" id="5493835at2"/>
<feature type="transmembrane region" description="Helical" evidence="9">
    <location>
        <begin position="259"/>
        <end position="279"/>
    </location>
</feature>
<feature type="transmembrane region" description="Helical" evidence="9">
    <location>
        <begin position="309"/>
        <end position="328"/>
    </location>
</feature>
<evidence type="ECO:0000313" key="10">
    <source>
        <dbReference type="EMBL" id="GAN81749.1"/>
    </source>
</evidence>
<dbReference type="PANTHER" id="PTHR22760">
    <property type="entry name" value="GLYCOSYLTRANSFERASE"/>
    <property type="match status" value="1"/>
</dbReference>
<feature type="transmembrane region" description="Helical" evidence="9">
    <location>
        <begin position="205"/>
        <end position="227"/>
    </location>
</feature>
<dbReference type="Pfam" id="PF03901">
    <property type="entry name" value="Glyco_transf_22"/>
    <property type="match status" value="1"/>
</dbReference>
<evidence type="ECO:0000313" key="11">
    <source>
        <dbReference type="Proteomes" id="UP000032668"/>
    </source>
</evidence>
<dbReference type="EMBL" id="BANC01000115">
    <property type="protein sequence ID" value="GAN81749.1"/>
    <property type="molecule type" value="Genomic_DNA"/>
</dbReference>
<proteinExistence type="predicted"/>
<evidence type="ECO:0000256" key="9">
    <source>
        <dbReference type="SAM" id="Phobius"/>
    </source>
</evidence>
<comment type="subcellular location">
    <subcellularLocation>
        <location evidence="1">Endomembrane system</location>
        <topology evidence="1">Multi-pass membrane protein</topology>
    </subcellularLocation>
    <subcellularLocation>
        <location evidence="2">Endoplasmic reticulum membrane</location>
    </subcellularLocation>
</comment>
<evidence type="ECO:0000256" key="3">
    <source>
        <dbReference type="ARBA" id="ARBA00022676"/>
    </source>
</evidence>
<name>A0A0D6PLV1_9PROT</name>
<feature type="transmembrane region" description="Helical" evidence="9">
    <location>
        <begin position="234"/>
        <end position="253"/>
    </location>
</feature>
<sequence>MRRWLARYPLLTCLLLALAFRLPVALFDHNFIAPDEIAQYLGQAHRLVYHHGPVPWEYQVGLRSWLIPGVLAGPMWVVKALGGSPAAGVALIKLLLCFLSLSIVWCAFQWGRIYHGIKGGLIAGGLAAIWPDLWIMAPHALEGVLSACSLVPAAYFATRARQTGESRHIMAAGFLLGLSFVLREQLAPAIAVIGLYLCGRNVKTWLMGVGIACLPVLLVGGLDWLTWGQPFRSLWLNAYLNAVLGISSGAFGAQPPWFYVLRFLADWLWSLAAIIALAWRGARVAPMLAVAAIAIIAEHNLIPHKEFRFLFPAIALIVPLIGIGLGGVMPRLSMAKRWGLGLFLLSGPFITPFTAYNLLLETTASQLYGELAARHPCLVAVGEANSYFMPIVPLFSTTSFTSMRDAVNADAIVAVKGSANIPPGFTRESCVVMKRIFAGKHPVEICYWVRGTGWCEQTGPAGPLKFVFPPAARAFKIAGG</sequence>
<accession>A0A0D6PLV1</accession>
<dbReference type="GO" id="GO:0000030">
    <property type="term" value="F:mannosyltransferase activity"/>
    <property type="evidence" value="ECO:0007669"/>
    <property type="project" value="TreeGrafter"/>
</dbReference>
<evidence type="ECO:0000256" key="1">
    <source>
        <dbReference type="ARBA" id="ARBA00004127"/>
    </source>
</evidence>
<feature type="transmembrane region" description="Helical" evidence="9">
    <location>
        <begin position="340"/>
        <end position="359"/>
    </location>
</feature>
<gene>
    <name evidence="10" type="ORF">Aam_117_002</name>
</gene>
<organism evidence="10 11">
    <name type="scientific">Acidocella aminolytica 101 = DSM 11237</name>
    <dbReference type="NCBI Taxonomy" id="1120923"/>
    <lineage>
        <taxon>Bacteria</taxon>
        <taxon>Pseudomonadati</taxon>
        <taxon>Pseudomonadota</taxon>
        <taxon>Alphaproteobacteria</taxon>
        <taxon>Acetobacterales</taxon>
        <taxon>Acidocellaceae</taxon>
        <taxon>Acidocella</taxon>
    </lineage>
</organism>
<dbReference type="RefSeq" id="WP_048880139.1">
    <property type="nucleotide sequence ID" value="NZ_BANC01000115.1"/>
</dbReference>
<dbReference type="InterPro" id="IPR005599">
    <property type="entry name" value="GPI_mannosylTrfase"/>
</dbReference>
<dbReference type="Proteomes" id="UP000032668">
    <property type="component" value="Unassembled WGS sequence"/>
</dbReference>
<keyword evidence="3 10" id="KW-0328">Glycosyltransferase</keyword>
<evidence type="ECO:0000256" key="7">
    <source>
        <dbReference type="ARBA" id="ARBA00022989"/>
    </source>
</evidence>
<keyword evidence="4 10" id="KW-0808">Transferase</keyword>
<feature type="transmembrane region" description="Helical" evidence="9">
    <location>
        <begin position="133"/>
        <end position="157"/>
    </location>
</feature>
<keyword evidence="6" id="KW-0256">Endoplasmic reticulum</keyword>
<protein>
    <submittedName>
        <fullName evidence="10">Mannosyltransferase</fullName>
    </submittedName>
</protein>
<evidence type="ECO:0000256" key="2">
    <source>
        <dbReference type="ARBA" id="ARBA00004586"/>
    </source>
</evidence>
<evidence type="ECO:0000256" key="8">
    <source>
        <dbReference type="ARBA" id="ARBA00023136"/>
    </source>
</evidence>
<evidence type="ECO:0000256" key="5">
    <source>
        <dbReference type="ARBA" id="ARBA00022692"/>
    </source>
</evidence>
<evidence type="ECO:0000256" key="6">
    <source>
        <dbReference type="ARBA" id="ARBA00022824"/>
    </source>
</evidence>
<keyword evidence="7 9" id="KW-1133">Transmembrane helix</keyword>
<reference evidence="10 11" key="1">
    <citation type="submission" date="2012-11" db="EMBL/GenBank/DDBJ databases">
        <title>Whole genome sequence of Acidocella aminolytica 101 = DSM 11237.</title>
        <authorList>
            <person name="Azuma Y."/>
            <person name="Higashiura N."/>
            <person name="Hirakawa H."/>
            <person name="Matsushita K."/>
        </authorList>
    </citation>
    <scope>NUCLEOTIDE SEQUENCE [LARGE SCALE GENOMIC DNA]</scope>
    <source>
        <strain evidence="11">101 / DSM 11237</strain>
    </source>
</reference>
<comment type="caution">
    <text evidence="10">The sequence shown here is derived from an EMBL/GenBank/DDBJ whole genome shotgun (WGS) entry which is preliminary data.</text>
</comment>
<dbReference type="GO" id="GO:0012505">
    <property type="term" value="C:endomembrane system"/>
    <property type="evidence" value="ECO:0007669"/>
    <property type="project" value="UniProtKB-SubCell"/>
</dbReference>
<keyword evidence="8 9" id="KW-0472">Membrane</keyword>
<dbReference type="STRING" id="1120923.SAMN02746095_03387"/>
<dbReference type="AlphaFoldDB" id="A0A0D6PLV1"/>
<feature type="transmembrane region" description="Helical" evidence="9">
    <location>
        <begin position="94"/>
        <end position="113"/>
    </location>
</feature>
<feature type="transmembrane region" description="Helical" evidence="9">
    <location>
        <begin position="284"/>
        <end position="303"/>
    </location>
</feature>
<keyword evidence="11" id="KW-1185">Reference proteome</keyword>
<evidence type="ECO:0000256" key="4">
    <source>
        <dbReference type="ARBA" id="ARBA00022679"/>
    </source>
</evidence>
<keyword evidence="5 9" id="KW-0812">Transmembrane</keyword>